<name>A0A182VPU1_9DIPT</name>
<dbReference type="EnsemblMetazoa" id="AMIN000070-RA">
    <property type="protein sequence ID" value="AMIN000070-PA"/>
    <property type="gene ID" value="AMIN000070"/>
</dbReference>
<dbReference type="VEuPathDB" id="VectorBase:AMIN000070"/>
<accession>A0A182VPU1</accession>
<dbReference type="AlphaFoldDB" id="A0A182VPU1"/>
<feature type="compositionally biased region" description="Polar residues" evidence="1">
    <location>
        <begin position="7"/>
        <end position="18"/>
    </location>
</feature>
<feature type="region of interest" description="Disordered" evidence="1">
    <location>
        <begin position="7"/>
        <end position="46"/>
    </location>
</feature>
<keyword evidence="3" id="KW-1185">Reference proteome</keyword>
<sequence length="189" mass="21049">ETSIILENVQAHSTSSGDSDCEIGPTENRAEEIPESYDSFESSGDTSGYEGIDLRGKSFEDKIRIWALLTNQTHRALNMLLGILREDTSFVIPKDARTLLNTPLPNESNAITTIAGGHLWYQGIACSLQHQYSKKTPNVETLWLDFFVDGIPLHRSGTTQFWPILMKVFGLTEEQVLVVAVYCGDTKPK</sequence>
<dbReference type="STRING" id="112268.A0A182VPU1"/>
<reference evidence="3" key="1">
    <citation type="submission" date="2013-03" db="EMBL/GenBank/DDBJ databases">
        <title>The Genome Sequence of Anopheles minimus MINIMUS1.</title>
        <authorList>
            <consortium name="The Broad Institute Genomics Platform"/>
            <person name="Neafsey D.E."/>
            <person name="Walton C."/>
            <person name="Walker B."/>
            <person name="Young S.K."/>
            <person name="Zeng Q."/>
            <person name="Gargeya S."/>
            <person name="Fitzgerald M."/>
            <person name="Haas B."/>
            <person name="Abouelleil A."/>
            <person name="Allen A.W."/>
            <person name="Alvarado L."/>
            <person name="Arachchi H.M."/>
            <person name="Berlin A.M."/>
            <person name="Chapman S.B."/>
            <person name="Gainer-Dewar J."/>
            <person name="Goldberg J."/>
            <person name="Griggs A."/>
            <person name="Gujja S."/>
            <person name="Hansen M."/>
            <person name="Howarth C."/>
            <person name="Imamovic A."/>
            <person name="Ireland A."/>
            <person name="Larimer J."/>
            <person name="McCowan C."/>
            <person name="Murphy C."/>
            <person name="Pearson M."/>
            <person name="Poon T.W."/>
            <person name="Priest M."/>
            <person name="Roberts A."/>
            <person name="Saif S."/>
            <person name="Shea T."/>
            <person name="Sisk P."/>
            <person name="Sykes S."/>
            <person name="Wortman J."/>
            <person name="Nusbaum C."/>
            <person name="Birren B."/>
        </authorList>
    </citation>
    <scope>NUCLEOTIDE SEQUENCE [LARGE SCALE GENOMIC DNA]</scope>
    <source>
        <strain evidence="3">MINIMUS1</strain>
    </source>
</reference>
<organism evidence="2 3">
    <name type="scientific">Anopheles minimus</name>
    <dbReference type="NCBI Taxonomy" id="112268"/>
    <lineage>
        <taxon>Eukaryota</taxon>
        <taxon>Metazoa</taxon>
        <taxon>Ecdysozoa</taxon>
        <taxon>Arthropoda</taxon>
        <taxon>Hexapoda</taxon>
        <taxon>Insecta</taxon>
        <taxon>Pterygota</taxon>
        <taxon>Neoptera</taxon>
        <taxon>Endopterygota</taxon>
        <taxon>Diptera</taxon>
        <taxon>Nematocera</taxon>
        <taxon>Culicoidea</taxon>
        <taxon>Culicidae</taxon>
        <taxon>Anophelinae</taxon>
        <taxon>Anopheles</taxon>
    </lineage>
</organism>
<protein>
    <submittedName>
        <fullName evidence="2">Uncharacterized protein</fullName>
    </submittedName>
</protein>
<evidence type="ECO:0000313" key="3">
    <source>
        <dbReference type="Proteomes" id="UP000075920"/>
    </source>
</evidence>
<dbReference type="Proteomes" id="UP000075920">
    <property type="component" value="Unassembled WGS sequence"/>
</dbReference>
<evidence type="ECO:0000256" key="1">
    <source>
        <dbReference type="SAM" id="MobiDB-lite"/>
    </source>
</evidence>
<reference evidence="2" key="2">
    <citation type="submission" date="2020-05" db="UniProtKB">
        <authorList>
            <consortium name="EnsemblMetazoa"/>
        </authorList>
    </citation>
    <scope>IDENTIFICATION</scope>
    <source>
        <strain evidence="2">MINIMUS1</strain>
    </source>
</reference>
<evidence type="ECO:0000313" key="2">
    <source>
        <dbReference type="EnsemblMetazoa" id="AMIN000070-PA"/>
    </source>
</evidence>
<proteinExistence type="predicted"/>